<dbReference type="RefSeq" id="WP_379909112.1">
    <property type="nucleotide sequence ID" value="NZ_JBHSWE010000001.1"/>
</dbReference>
<accession>A0ABW1ZZJ3</accession>
<sequence length="121" mass="13015">MNTSPVTGTALIRPLAIDRIAPRGPLLCIRRSRVDRLGAGVPSVPIDDSSNLASIDWVHMRSPLLDRLRKAATLSGGTGAKLERLLDAICRSRPVPEDWASNVRQLLRIPEPGTGNTNSGT</sequence>
<gene>
    <name evidence="1" type="ORF">ACFQDL_11330</name>
</gene>
<comment type="caution">
    <text evidence="1">The sequence shown here is derived from an EMBL/GenBank/DDBJ whole genome shotgun (WGS) entry which is preliminary data.</text>
</comment>
<protein>
    <submittedName>
        <fullName evidence="1">Uncharacterized protein</fullName>
    </submittedName>
</protein>
<dbReference type="EMBL" id="JBHSWE010000001">
    <property type="protein sequence ID" value="MFC6670607.1"/>
    <property type="molecule type" value="Genomic_DNA"/>
</dbReference>
<organism evidence="1 2">
    <name type="scientific">Marinobacterium aestuariivivens</name>
    <dbReference type="NCBI Taxonomy" id="1698799"/>
    <lineage>
        <taxon>Bacteria</taxon>
        <taxon>Pseudomonadati</taxon>
        <taxon>Pseudomonadota</taxon>
        <taxon>Gammaproteobacteria</taxon>
        <taxon>Oceanospirillales</taxon>
        <taxon>Oceanospirillaceae</taxon>
        <taxon>Marinobacterium</taxon>
    </lineage>
</organism>
<dbReference type="Proteomes" id="UP001596422">
    <property type="component" value="Unassembled WGS sequence"/>
</dbReference>
<name>A0ABW1ZZJ3_9GAMM</name>
<keyword evidence="2" id="KW-1185">Reference proteome</keyword>
<evidence type="ECO:0000313" key="1">
    <source>
        <dbReference type="EMBL" id="MFC6670607.1"/>
    </source>
</evidence>
<reference evidence="2" key="1">
    <citation type="journal article" date="2019" name="Int. J. Syst. Evol. Microbiol.">
        <title>The Global Catalogue of Microorganisms (GCM) 10K type strain sequencing project: providing services to taxonomists for standard genome sequencing and annotation.</title>
        <authorList>
            <consortium name="The Broad Institute Genomics Platform"/>
            <consortium name="The Broad Institute Genome Sequencing Center for Infectious Disease"/>
            <person name="Wu L."/>
            <person name="Ma J."/>
        </authorList>
    </citation>
    <scope>NUCLEOTIDE SEQUENCE [LARGE SCALE GENOMIC DNA]</scope>
    <source>
        <strain evidence="2">NBRC 111756</strain>
    </source>
</reference>
<proteinExistence type="predicted"/>
<evidence type="ECO:0000313" key="2">
    <source>
        <dbReference type="Proteomes" id="UP001596422"/>
    </source>
</evidence>